<name>J9R6B3_RIEAN</name>
<keyword evidence="2" id="KW-1185">Reference proteome</keyword>
<dbReference type="KEGG" id="rag:B739_1435"/>
<dbReference type="PATRIC" id="fig|1228997.3.peg.1432"/>
<sequence>MRVMEANPIIVGSALNPHSNQKNSPSQNAGLVINNGYERRSSLTLYIPENVDIDRLLVENPPNCRLERDYLVYILHLITAIPARKRDTIKEYNGFTTINKKLLQKRIHDYKVYFDYLLQNSIILEDGFYIVGKKSVGYKIRNPSPILKPVIITKRTLIKSILHLHKNYSVKLTEKYGFLKKWFNNNVKVDYEGAIKFLEDLKFQEIQNGNTENINLRYNCRMLPILKLRDQNFSFYVDDSGYRLHTNFTQMKSELRNFCTYKDEKLCAIDVKNCQLYLAISLLDDELFIKNDITSMIVNPSLTNQPNYPIMLVDLIRSIKNEPDVLLFKEWASTGFFYENFGKLLVEKDILDKDEPNLRNKVKEITFISIYSHNNQAPHVKEIRIFKEFFPNVFKVFSKIKFGKKYHNALSLCLQRLESKLVIDKSCRKISQKYPFAPIYTIHDSIVTTERHVGFIKSELYNVLKESIGTTPSLKIERWES</sequence>
<dbReference type="HOGENOM" id="CLU_495812_0_0_10"/>
<protein>
    <recommendedName>
        <fullName evidence="3">DNA-directed DNA polymerase family A palm domain-containing protein</fullName>
    </recommendedName>
</protein>
<dbReference type="EMBL" id="CP003787">
    <property type="protein sequence ID" value="AFR36033.1"/>
    <property type="molecule type" value="Genomic_DNA"/>
</dbReference>
<evidence type="ECO:0000313" key="2">
    <source>
        <dbReference type="Proteomes" id="UP000006276"/>
    </source>
</evidence>
<accession>J9R6B3</accession>
<evidence type="ECO:0008006" key="3">
    <source>
        <dbReference type="Google" id="ProtNLM"/>
    </source>
</evidence>
<evidence type="ECO:0000313" key="1">
    <source>
        <dbReference type="EMBL" id="AFR36033.1"/>
    </source>
</evidence>
<organism evidence="1 2">
    <name type="scientific">Riemerella anatipestifer RA-CH-1</name>
    <dbReference type="NCBI Taxonomy" id="1228997"/>
    <lineage>
        <taxon>Bacteria</taxon>
        <taxon>Pseudomonadati</taxon>
        <taxon>Bacteroidota</taxon>
        <taxon>Flavobacteriia</taxon>
        <taxon>Flavobacteriales</taxon>
        <taxon>Weeksellaceae</taxon>
        <taxon>Riemerella</taxon>
    </lineage>
</organism>
<proteinExistence type="predicted"/>
<gene>
    <name evidence="1" type="ORF">B739_1435</name>
</gene>
<reference evidence="1 2" key="1">
    <citation type="submission" date="2012-09" db="EMBL/GenBank/DDBJ databases">
        <title>Riemerella anatipestifer vaccine strains.</title>
        <authorList>
            <person name="Chun C.A."/>
            <person name="Shu W.M."/>
            <person name="Kang Z.D."/>
            <person name="Jia W.X."/>
        </authorList>
    </citation>
    <scope>NUCLEOTIDE SEQUENCE [LARGE SCALE GENOMIC DNA]</scope>
    <source>
        <strain evidence="1 2">RA-CH-1</strain>
    </source>
</reference>
<dbReference type="Proteomes" id="UP000006276">
    <property type="component" value="Chromosome"/>
</dbReference>
<dbReference type="AlphaFoldDB" id="J9R6B3"/>